<evidence type="ECO:0000313" key="3">
    <source>
        <dbReference type="EMBL" id="CAK9006017.1"/>
    </source>
</evidence>
<name>A0ABP0IVB1_9DINO</name>
<accession>A0ABP0IVB1</accession>
<dbReference type="PANTHER" id="PTHR10098">
    <property type="entry name" value="RAPSYN-RELATED"/>
    <property type="match status" value="1"/>
</dbReference>
<dbReference type="SMART" id="SM00028">
    <property type="entry name" value="TPR"/>
    <property type="match status" value="4"/>
</dbReference>
<dbReference type="EMBL" id="CAXAMN010003758">
    <property type="protein sequence ID" value="CAK9006017.1"/>
    <property type="molecule type" value="Genomic_DNA"/>
</dbReference>
<dbReference type="Proteomes" id="UP001642484">
    <property type="component" value="Unassembled WGS sequence"/>
</dbReference>
<dbReference type="InterPro" id="IPR011990">
    <property type="entry name" value="TPR-like_helical_dom_sf"/>
</dbReference>
<evidence type="ECO:0000256" key="1">
    <source>
        <dbReference type="SAM" id="MobiDB-lite"/>
    </source>
</evidence>
<dbReference type="PANTHER" id="PTHR10098:SF108">
    <property type="entry name" value="TETRATRICOPEPTIDE REPEAT PROTEIN 28"/>
    <property type="match status" value="1"/>
</dbReference>
<feature type="region of interest" description="Disordered" evidence="1">
    <location>
        <begin position="321"/>
        <end position="342"/>
    </location>
</feature>
<organism evidence="3 4">
    <name type="scientific">Durusdinium trenchii</name>
    <dbReference type="NCBI Taxonomy" id="1381693"/>
    <lineage>
        <taxon>Eukaryota</taxon>
        <taxon>Sar</taxon>
        <taxon>Alveolata</taxon>
        <taxon>Dinophyceae</taxon>
        <taxon>Suessiales</taxon>
        <taxon>Symbiodiniaceae</taxon>
        <taxon>Durusdinium</taxon>
    </lineage>
</organism>
<dbReference type="SUPFAM" id="SSF48452">
    <property type="entry name" value="TPR-like"/>
    <property type="match status" value="3"/>
</dbReference>
<protein>
    <recommendedName>
        <fullName evidence="2">Carrier domain-containing protein</fullName>
    </recommendedName>
</protein>
<feature type="domain" description="Carrier" evidence="2">
    <location>
        <begin position="769"/>
        <end position="809"/>
    </location>
</feature>
<dbReference type="InterPro" id="IPR019734">
    <property type="entry name" value="TPR_rpt"/>
</dbReference>
<evidence type="ECO:0000259" key="2">
    <source>
        <dbReference type="Pfam" id="PF00550"/>
    </source>
</evidence>
<sequence length="975" mass="108974">MATREAAQFYGQAESALRDEQFEDSVTFAQKAVQIFEGLGAEGVSGLIDALYILIDAHRQMATTMQEKPQNALSISGQYLEKFKASRDRRGEAVMLLCLAEINHDKRGRKKRQEALETAAEALRIFSEVQDRKFEALTLMVTAMAHYKFFMYDAMLEEATRSLDIAEELGDKFLTGRAQNLTGLALSSQRRIDDAMERGRAALAIWRELGMRRQEAIQTHAMAGWLLYSRWPKKALALAEQTLQSFREIGPAGIPSGAKHRREAMCVYMIIEVMAELKQYKPAIKFAKSAFERFGELGCQLGQGMVKDAMGRVYIVMDKPDKARPGESCEGPQRTAEDRGRRSEAIEAVDEAREIADRLGDKRWSAKLLFGVAQAHMKAKDTNEAIETLDKTIGLAQAAGDMQETSRLQQNLIDALLFRQRNPKAALRVAKEARTMAQKNGDKRAEAMTILREAMAQGSMGKKEDALKTLAKQAQEFFQESYWPRGEAGGQAGDLDQALECAEERLAVLRGVHDLSMEANAMMQLAQLHMKDDNYQEAERLAQDAAALGKKDRNPRVQVDALLLLTQLNNTKVLDKLEDKSLKPVIDRAVRTVNEALQVAGKAENRSLRALVLFKRAETMVLAGRHQTGLRDVKEAAAIFEAIGHRVFNDERVETEEMDHYQALGRCMLLSGNIKHALGQVEQGEADVEKADLIAKDIGDHQLADEVLSFRKALEEKKKEQERAAQAQIEQPQLVAPAPGQPAAAAPVVESVAAPPEQKGLDPVYVRKQLAAMVKDAIASDEELELDSPFMDAGMDSLSSVALMSMVAKDWENRVQRKEEKGGWSPGSLWTGDPNEDEWLRCLEDVLRSAALSAFTRHQNLPDAEEDITSYREPVPDVFMQFGLEQQFRFVSHPGIMVVSKLLEMRTIAQMRASFSQDNIEQMKNFDPELARKAQIAYDNKLPVNFQQLELIEVQCGREHTCGTARGWQSATGRF</sequence>
<reference evidence="3 4" key="1">
    <citation type="submission" date="2024-02" db="EMBL/GenBank/DDBJ databases">
        <authorList>
            <person name="Chen Y."/>
            <person name="Shah S."/>
            <person name="Dougan E. K."/>
            <person name="Thang M."/>
            <person name="Chan C."/>
        </authorList>
    </citation>
    <scope>NUCLEOTIDE SEQUENCE [LARGE SCALE GENOMIC DNA]</scope>
</reference>
<dbReference type="InterPro" id="IPR009081">
    <property type="entry name" value="PP-bd_ACP"/>
</dbReference>
<gene>
    <name evidence="3" type="ORF">CCMP2556_LOCUS8297</name>
</gene>
<dbReference type="Pfam" id="PF00550">
    <property type="entry name" value="PP-binding"/>
    <property type="match status" value="1"/>
</dbReference>
<keyword evidence="4" id="KW-1185">Reference proteome</keyword>
<evidence type="ECO:0000313" key="4">
    <source>
        <dbReference type="Proteomes" id="UP001642484"/>
    </source>
</evidence>
<comment type="caution">
    <text evidence="3">The sequence shown here is derived from an EMBL/GenBank/DDBJ whole genome shotgun (WGS) entry which is preliminary data.</text>
</comment>
<proteinExistence type="predicted"/>
<dbReference type="Gene3D" id="1.25.40.10">
    <property type="entry name" value="Tetratricopeptide repeat domain"/>
    <property type="match status" value="3"/>
</dbReference>